<sequence>MTKTKIIYHAQLGDNNEREEEINRLVESFAEECEPLEREHLSVLTDLATGATYVECHILASRLIGLGTIDVPLDPEDQPEYRANREIVEDHVAFEQMKGDALSKRTFSNIVCEFNRAFDPSHPIKIIGGQHRFSAIRDALRANVDVYHGIKIYFGLDTEQRLDVQLISNTNIAVSTDLFDRMQETLSGPELRNWCQIVGLLESGQDFADKRARTNPLTVRTARTFILNYYRGTLVNTQNFEQSETTPIICKSGVADSDWESLKKEKPNLWSDQKLKTAGIEFAALIAAQRNAIKPSSGKRVKVMNIDFAEKALNSAVLSAWAFTAGVLSKNEVRLTRHYALKSQAGRDPLNAAALAKGRHKSDAENYRGLGYRTDAKERGRLVELFYLQAEKGDGITAATIDLAIKKYHAKEATLEVIRAERKGNSN</sequence>
<evidence type="ECO:0000313" key="1">
    <source>
        <dbReference type="EMBL" id="SFU63474.1"/>
    </source>
</evidence>
<gene>
    <name evidence="1" type="ORF">SAMN05216417_11163</name>
</gene>
<proteinExistence type="predicted"/>
<dbReference type="RefSeq" id="WP_218155147.1">
    <property type="nucleotide sequence ID" value="NZ_FPBZ01000011.1"/>
</dbReference>
<dbReference type="AlphaFoldDB" id="A0A1I7HRY0"/>
<organism evidence="1 2">
    <name type="scientific">Nitrosospira multiformis</name>
    <dbReference type="NCBI Taxonomy" id="1231"/>
    <lineage>
        <taxon>Bacteria</taxon>
        <taxon>Pseudomonadati</taxon>
        <taxon>Pseudomonadota</taxon>
        <taxon>Betaproteobacteria</taxon>
        <taxon>Nitrosomonadales</taxon>
        <taxon>Nitrosomonadaceae</taxon>
        <taxon>Nitrosospira</taxon>
    </lineage>
</organism>
<name>A0A1I7HRY0_9PROT</name>
<reference evidence="1 2" key="1">
    <citation type="submission" date="2016-10" db="EMBL/GenBank/DDBJ databases">
        <authorList>
            <person name="de Groot N.N."/>
        </authorList>
    </citation>
    <scope>NUCLEOTIDE SEQUENCE [LARGE SCALE GENOMIC DNA]</scope>
    <source>
        <strain evidence="1 2">Nl14</strain>
    </source>
</reference>
<evidence type="ECO:0000313" key="2">
    <source>
        <dbReference type="Proteomes" id="UP000182649"/>
    </source>
</evidence>
<dbReference type="Proteomes" id="UP000182649">
    <property type="component" value="Unassembled WGS sequence"/>
</dbReference>
<accession>A0A1I7HRY0</accession>
<protein>
    <submittedName>
        <fullName evidence="1">Uncharacterized protein</fullName>
    </submittedName>
</protein>
<dbReference type="EMBL" id="FPBZ01000011">
    <property type="protein sequence ID" value="SFU63474.1"/>
    <property type="molecule type" value="Genomic_DNA"/>
</dbReference>